<evidence type="ECO:0008006" key="3">
    <source>
        <dbReference type="Google" id="ProtNLM"/>
    </source>
</evidence>
<dbReference type="OrthoDB" id="4560886at2"/>
<dbReference type="Proteomes" id="UP000318416">
    <property type="component" value="Unassembled WGS sequence"/>
</dbReference>
<comment type="caution">
    <text evidence="1">The sequence shown here is derived from an EMBL/GenBank/DDBJ whole genome shotgun (WGS) entry which is preliminary data.</text>
</comment>
<sequence>MAIRKSTMQEQVAAAIAAIEPSDRPVVTFHTVTGPSPWLMSQLGLIGQLFVKYYFVTLTERVVVVHHASRMSNRPKELAFVIPLEQARGLVTQVDRGTLWSSLRFQFPGEEKPTRLNIGRYWRTELDQFVPALTGVSITA</sequence>
<keyword evidence="2" id="KW-1185">Reference proteome</keyword>
<dbReference type="AlphaFoldDB" id="A0A561EWI2"/>
<gene>
    <name evidence="1" type="ORF">FB465_5122</name>
</gene>
<evidence type="ECO:0000313" key="1">
    <source>
        <dbReference type="EMBL" id="TWE19980.1"/>
    </source>
</evidence>
<proteinExistence type="predicted"/>
<name>A0A561EWI2_9ACTN</name>
<evidence type="ECO:0000313" key="2">
    <source>
        <dbReference type="Proteomes" id="UP000318416"/>
    </source>
</evidence>
<reference evidence="1 2" key="1">
    <citation type="submission" date="2019-06" db="EMBL/GenBank/DDBJ databases">
        <title>Sequencing the genomes of 1000 actinobacteria strains.</title>
        <authorList>
            <person name="Klenk H.-P."/>
        </authorList>
    </citation>
    <scope>NUCLEOTIDE SEQUENCE [LARGE SCALE GENOMIC DNA]</scope>
    <source>
        <strain evidence="1 2">DSM 41649</strain>
    </source>
</reference>
<accession>A0A561EWI2</accession>
<organism evidence="1 2">
    <name type="scientific">Kitasatospora atroaurantiaca</name>
    <dbReference type="NCBI Taxonomy" id="285545"/>
    <lineage>
        <taxon>Bacteria</taxon>
        <taxon>Bacillati</taxon>
        <taxon>Actinomycetota</taxon>
        <taxon>Actinomycetes</taxon>
        <taxon>Kitasatosporales</taxon>
        <taxon>Streptomycetaceae</taxon>
        <taxon>Kitasatospora</taxon>
    </lineage>
</organism>
<dbReference type="RefSeq" id="WP_145794095.1">
    <property type="nucleotide sequence ID" value="NZ_BAAABR010000060.1"/>
</dbReference>
<protein>
    <recommendedName>
        <fullName evidence="3">PH (Pleckstrin Homology) domain-containing protein</fullName>
    </recommendedName>
</protein>
<dbReference type="EMBL" id="VIVR01000001">
    <property type="protein sequence ID" value="TWE19980.1"/>
    <property type="molecule type" value="Genomic_DNA"/>
</dbReference>